<reference evidence="9" key="1">
    <citation type="journal article" date="2024" name="BMC Genomics">
        <title>Functional annotation of a divergent genome using sequence and structure-based similarity.</title>
        <authorList>
            <person name="Svedberg D."/>
            <person name="Winiger R.R."/>
            <person name="Berg A."/>
            <person name="Sharma H."/>
            <person name="Tellgren-Roth C."/>
            <person name="Debrunner-Vossbrinck B.A."/>
            <person name="Vossbrinck C.R."/>
            <person name="Barandun J."/>
        </authorList>
    </citation>
    <scope>NUCLEOTIDE SEQUENCE</scope>
    <source>
        <strain evidence="9">Illinois isolate</strain>
    </source>
</reference>
<evidence type="ECO:0000256" key="7">
    <source>
        <dbReference type="PROSITE-ProRule" id="PRU01023"/>
    </source>
</evidence>
<keyword evidence="6 7" id="KW-0694">RNA-binding</keyword>
<organism evidence="9 10">
    <name type="scientific">Vairimorpha necatrix</name>
    <dbReference type="NCBI Taxonomy" id="6039"/>
    <lineage>
        <taxon>Eukaryota</taxon>
        <taxon>Fungi</taxon>
        <taxon>Fungi incertae sedis</taxon>
        <taxon>Microsporidia</taxon>
        <taxon>Nosematidae</taxon>
        <taxon>Vairimorpha</taxon>
    </lineage>
</organism>
<dbReference type="InterPro" id="IPR018314">
    <property type="entry name" value="RsmB/NOL1/NOP2-like_CS"/>
</dbReference>
<keyword evidence="4 7" id="KW-0808">Transferase</keyword>
<dbReference type="GO" id="GO:0003723">
    <property type="term" value="F:RNA binding"/>
    <property type="evidence" value="ECO:0007669"/>
    <property type="project" value="UniProtKB-UniRule"/>
</dbReference>
<dbReference type="InterPro" id="IPR029063">
    <property type="entry name" value="SAM-dependent_MTases_sf"/>
</dbReference>
<evidence type="ECO:0000256" key="1">
    <source>
        <dbReference type="ARBA" id="ARBA00007494"/>
    </source>
</evidence>
<dbReference type="Gene3D" id="3.40.50.150">
    <property type="entry name" value="Vaccinia Virus protein VP39"/>
    <property type="match status" value="1"/>
</dbReference>
<dbReference type="InterPro" id="IPR011023">
    <property type="entry name" value="Nop2p"/>
</dbReference>
<dbReference type="PANTHER" id="PTHR22807:SF30">
    <property type="entry name" value="28S RRNA (CYTOSINE(4447)-C(5))-METHYLTRANSFERASE-RELATED"/>
    <property type="match status" value="1"/>
</dbReference>
<feature type="active site" description="Nucleophile" evidence="7">
    <location>
        <position position="236"/>
    </location>
</feature>
<dbReference type="GO" id="GO:0005730">
    <property type="term" value="C:nucleolus"/>
    <property type="evidence" value="ECO:0007669"/>
    <property type="project" value="TreeGrafter"/>
</dbReference>
<dbReference type="RefSeq" id="XP_065328816.1">
    <property type="nucleotide sequence ID" value="XM_065472744.1"/>
</dbReference>
<dbReference type="InterPro" id="IPR001678">
    <property type="entry name" value="MeTrfase_RsmB-F_NOP2_dom"/>
</dbReference>
<dbReference type="SUPFAM" id="SSF53335">
    <property type="entry name" value="S-adenosyl-L-methionine-dependent methyltransferases"/>
    <property type="match status" value="1"/>
</dbReference>
<dbReference type="GO" id="GO:0000470">
    <property type="term" value="P:maturation of LSU-rRNA"/>
    <property type="evidence" value="ECO:0007669"/>
    <property type="project" value="TreeGrafter"/>
</dbReference>
<dbReference type="PROSITE" id="PS01153">
    <property type="entry name" value="NOL1_NOP2_SUN"/>
    <property type="match status" value="1"/>
</dbReference>
<dbReference type="InterPro" id="IPR023267">
    <property type="entry name" value="RCMT"/>
</dbReference>
<dbReference type="Proteomes" id="UP001334084">
    <property type="component" value="Chromosome 2"/>
</dbReference>
<evidence type="ECO:0000256" key="5">
    <source>
        <dbReference type="ARBA" id="ARBA00022691"/>
    </source>
</evidence>
<dbReference type="PRINTS" id="PR02008">
    <property type="entry name" value="RCMTFAMILY"/>
</dbReference>
<dbReference type="Pfam" id="PF17125">
    <property type="entry name" value="Methyltr_RsmF_N"/>
    <property type="match status" value="1"/>
</dbReference>
<feature type="binding site" evidence="7">
    <location>
        <begin position="117"/>
        <end position="123"/>
    </location>
    <ligand>
        <name>S-adenosyl-L-methionine</name>
        <dbReference type="ChEBI" id="CHEBI:59789"/>
    </ligand>
</feature>
<dbReference type="NCBIfam" id="TIGR00446">
    <property type="entry name" value="nop2p"/>
    <property type="match status" value="1"/>
</dbReference>
<accession>A0AAX4J9Q8</accession>
<sequence length="307" mass="34686">MIENSYNDFLRETILSLFPKKEALLFMEESDKKRPLTIRLNKLLTTKKELTKKLSSRGMDIENVEWCDDALVVFSSSVPVGATPEYLAGHYIIQGASSMLSVLNLNIKDNLLVLDMCSAPGGKSQYISALMNNTGVLFCNDINEERVLSLRSNLLRMNTQNAIVLNMDARRLCLPLVDRVLLDAPCSGTGVISKDQSIKMNRTESDLRKTVFRQKELILKGFDTLKKGGIMIYSTCSVLVKENEEVVTYLLSKRVNARVVECEVDVGRPGFPTFRGVAYHPSMSLTRRIYPHVHNMDGFYYAKIEKQ</sequence>
<feature type="domain" description="SAM-dependent MTase RsmB/NOP-type" evidence="8">
    <location>
        <begin position="26"/>
        <end position="307"/>
    </location>
</feature>
<keyword evidence="3 7" id="KW-0489">Methyltransferase</keyword>
<feature type="binding site" evidence="7">
    <location>
        <position position="183"/>
    </location>
    <ligand>
        <name>S-adenosyl-L-methionine</name>
        <dbReference type="ChEBI" id="CHEBI:59789"/>
    </ligand>
</feature>
<keyword evidence="5 7" id="KW-0949">S-adenosyl-L-methionine</keyword>
<feature type="binding site" evidence="7">
    <location>
        <position position="141"/>
    </location>
    <ligand>
        <name>S-adenosyl-L-methionine</name>
        <dbReference type="ChEBI" id="CHEBI:59789"/>
    </ligand>
</feature>
<comment type="similarity">
    <text evidence="1 7">Belongs to the class I-like SAM-binding methyltransferase superfamily. RsmB/NOP family.</text>
</comment>
<evidence type="ECO:0000313" key="10">
    <source>
        <dbReference type="Proteomes" id="UP001334084"/>
    </source>
</evidence>
<evidence type="ECO:0000259" key="8">
    <source>
        <dbReference type="PROSITE" id="PS51686"/>
    </source>
</evidence>
<evidence type="ECO:0000256" key="2">
    <source>
        <dbReference type="ARBA" id="ARBA00022490"/>
    </source>
</evidence>
<dbReference type="AlphaFoldDB" id="A0AAX4J9Q8"/>
<dbReference type="GeneID" id="90540482"/>
<dbReference type="KEGG" id="vnx:VNE69_02192"/>
<gene>
    <name evidence="9" type="ORF">VNE69_02192</name>
</gene>
<dbReference type="InterPro" id="IPR049560">
    <property type="entry name" value="MeTrfase_RsmB-F_NOP2_cat"/>
</dbReference>
<evidence type="ECO:0000256" key="4">
    <source>
        <dbReference type="ARBA" id="ARBA00022679"/>
    </source>
</evidence>
<feature type="binding site" evidence="7">
    <location>
        <position position="168"/>
    </location>
    <ligand>
        <name>S-adenosyl-L-methionine</name>
        <dbReference type="ChEBI" id="CHEBI:59789"/>
    </ligand>
</feature>
<dbReference type="GO" id="GO:0070475">
    <property type="term" value="P:rRNA base methylation"/>
    <property type="evidence" value="ECO:0007669"/>
    <property type="project" value="TreeGrafter"/>
</dbReference>
<evidence type="ECO:0000256" key="6">
    <source>
        <dbReference type="ARBA" id="ARBA00022884"/>
    </source>
</evidence>
<dbReference type="InterPro" id="IPR031341">
    <property type="entry name" value="Methyltr_RsmF_N"/>
</dbReference>
<evidence type="ECO:0000256" key="3">
    <source>
        <dbReference type="ARBA" id="ARBA00022603"/>
    </source>
</evidence>
<dbReference type="EMBL" id="CP142727">
    <property type="protein sequence ID" value="WUR02671.1"/>
    <property type="molecule type" value="Genomic_DNA"/>
</dbReference>
<proteinExistence type="inferred from homology"/>
<dbReference type="GO" id="GO:0009383">
    <property type="term" value="F:rRNA (cytosine-C5-)-methyltransferase activity"/>
    <property type="evidence" value="ECO:0007669"/>
    <property type="project" value="TreeGrafter"/>
</dbReference>
<dbReference type="Pfam" id="PF01189">
    <property type="entry name" value="Methyltr_RsmB-F"/>
    <property type="match status" value="1"/>
</dbReference>
<dbReference type="PROSITE" id="PS51686">
    <property type="entry name" value="SAM_MT_RSMB_NOP"/>
    <property type="match status" value="1"/>
</dbReference>
<name>A0AAX4J9Q8_9MICR</name>
<dbReference type="Gene3D" id="3.30.70.1170">
    <property type="entry name" value="Sun protein, domain 3"/>
    <property type="match status" value="1"/>
</dbReference>
<evidence type="ECO:0000313" key="9">
    <source>
        <dbReference type="EMBL" id="WUR02671.1"/>
    </source>
</evidence>
<protein>
    <submittedName>
        <fullName evidence="9">NOL1/NOP2/Sun family protein</fullName>
    </submittedName>
</protein>
<dbReference type="PANTHER" id="PTHR22807">
    <property type="entry name" value="NOP2 YEAST -RELATED NOL1/NOP2/FMU SUN DOMAIN-CONTAINING"/>
    <property type="match status" value="1"/>
</dbReference>
<keyword evidence="10" id="KW-1185">Reference proteome</keyword>
<keyword evidence="2" id="KW-0963">Cytoplasm</keyword>